<dbReference type="AlphaFoldDB" id="A0A182ML55"/>
<dbReference type="EnsemblMetazoa" id="ACUA020925-RA">
    <property type="protein sequence ID" value="ACUA020925-PA"/>
    <property type="gene ID" value="ACUA020925"/>
</dbReference>
<evidence type="ECO:0000313" key="4">
    <source>
        <dbReference type="Proteomes" id="UP000075883"/>
    </source>
</evidence>
<proteinExistence type="predicted"/>
<sequence>MKMHSQGPATVYVSLVCLCAFVTAVIAQSVADDGVTAPSSTVSMTPPPPREPLLNETELVDLNQISSTALNVATQSTTTAVSIVPVDSSSTTPTPEGTSTTEGTMSPEEIQKLLLPPATVEADILHVNATNDNRPNAKSSGKCTRHHL</sequence>
<evidence type="ECO:0000256" key="2">
    <source>
        <dbReference type="SAM" id="SignalP"/>
    </source>
</evidence>
<evidence type="ECO:0000313" key="3">
    <source>
        <dbReference type="EnsemblMetazoa" id="ACUA020925-PA"/>
    </source>
</evidence>
<feature type="region of interest" description="Disordered" evidence="1">
    <location>
        <begin position="129"/>
        <end position="148"/>
    </location>
</feature>
<dbReference type="EMBL" id="AXCM01003646">
    <property type="status" value="NOT_ANNOTATED_CDS"/>
    <property type="molecule type" value="Genomic_DNA"/>
</dbReference>
<protein>
    <submittedName>
        <fullName evidence="3">Uncharacterized protein</fullName>
    </submittedName>
</protein>
<feature type="compositionally biased region" description="Low complexity" evidence="1">
    <location>
        <begin position="88"/>
        <end position="107"/>
    </location>
</feature>
<reference evidence="3" key="2">
    <citation type="submission" date="2020-05" db="UniProtKB">
        <authorList>
            <consortium name="EnsemblMetazoa"/>
        </authorList>
    </citation>
    <scope>IDENTIFICATION</scope>
    <source>
        <strain evidence="3">A-37</strain>
    </source>
</reference>
<feature type="compositionally biased region" description="Polar residues" evidence="1">
    <location>
        <begin position="129"/>
        <end position="142"/>
    </location>
</feature>
<accession>A0A182ML55</accession>
<organism evidence="3 4">
    <name type="scientific">Anopheles culicifacies</name>
    <dbReference type="NCBI Taxonomy" id="139723"/>
    <lineage>
        <taxon>Eukaryota</taxon>
        <taxon>Metazoa</taxon>
        <taxon>Ecdysozoa</taxon>
        <taxon>Arthropoda</taxon>
        <taxon>Hexapoda</taxon>
        <taxon>Insecta</taxon>
        <taxon>Pterygota</taxon>
        <taxon>Neoptera</taxon>
        <taxon>Endopterygota</taxon>
        <taxon>Diptera</taxon>
        <taxon>Nematocera</taxon>
        <taxon>Culicoidea</taxon>
        <taxon>Culicidae</taxon>
        <taxon>Anophelinae</taxon>
        <taxon>Anopheles</taxon>
        <taxon>culicifacies species complex</taxon>
    </lineage>
</organism>
<feature type="signal peptide" evidence="2">
    <location>
        <begin position="1"/>
        <end position="27"/>
    </location>
</feature>
<keyword evidence="2" id="KW-0732">Signal</keyword>
<reference evidence="4" key="1">
    <citation type="submission" date="2013-09" db="EMBL/GenBank/DDBJ databases">
        <title>The Genome Sequence of Anopheles culicifacies species A.</title>
        <authorList>
            <consortium name="The Broad Institute Genomics Platform"/>
            <person name="Neafsey D.E."/>
            <person name="Besansky N."/>
            <person name="Howell P."/>
            <person name="Walton C."/>
            <person name="Young S.K."/>
            <person name="Zeng Q."/>
            <person name="Gargeya S."/>
            <person name="Fitzgerald M."/>
            <person name="Haas B."/>
            <person name="Abouelleil A."/>
            <person name="Allen A.W."/>
            <person name="Alvarado L."/>
            <person name="Arachchi H.M."/>
            <person name="Berlin A.M."/>
            <person name="Chapman S.B."/>
            <person name="Gainer-Dewar J."/>
            <person name="Goldberg J."/>
            <person name="Griggs A."/>
            <person name="Gujja S."/>
            <person name="Hansen M."/>
            <person name="Howarth C."/>
            <person name="Imamovic A."/>
            <person name="Ireland A."/>
            <person name="Larimer J."/>
            <person name="McCowan C."/>
            <person name="Murphy C."/>
            <person name="Pearson M."/>
            <person name="Poon T.W."/>
            <person name="Priest M."/>
            <person name="Roberts A."/>
            <person name="Saif S."/>
            <person name="Shea T."/>
            <person name="Sisk P."/>
            <person name="Sykes S."/>
            <person name="Wortman J."/>
            <person name="Nusbaum C."/>
            <person name="Birren B."/>
        </authorList>
    </citation>
    <scope>NUCLEOTIDE SEQUENCE [LARGE SCALE GENOMIC DNA]</scope>
    <source>
        <strain evidence="4">A-37</strain>
    </source>
</reference>
<evidence type="ECO:0000256" key="1">
    <source>
        <dbReference type="SAM" id="MobiDB-lite"/>
    </source>
</evidence>
<dbReference type="VEuPathDB" id="VectorBase:ACUA020925"/>
<feature type="region of interest" description="Disordered" evidence="1">
    <location>
        <begin position="85"/>
        <end position="107"/>
    </location>
</feature>
<dbReference type="Proteomes" id="UP000075883">
    <property type="component" value="Unassembled WGS sequence"/>
</dbReference>
<name>A0A182ML55_9DIPT</name>
<keyword evidence="4" id="KW-1185">Reference proteome</keyword>
<feature type="chain" id="PRO_5008128561" evidence="2">
    <location>
        <begin position="28"/>
        <end position="148"/>
    </location>
</feature>